<proteinExistence type="predicted"/>
<evidence type="ECO:0000313" key="3">
    <source>
        <dbReference type="EMBL" id="CAI9087694.1"/>
    </source>
</evidence>
<dbReference type="AlphaFoldDB" id="A0AAV1BWK0"/>
<feature type="chain" id="PRO_5044021495" evidence="2">
    <location>
        <begin position="26"/>
        <end position="161"/>
    </location>
</feature>
<sequence length="161" mass="18189">MANINFTYYSLLLHLFFLPFITSSASIHDLLISQGLPAGLFPKDVVKSYKVDDYGHLEVYLDKPCVAKFETRVFFDTVVRANLTYGGLTNMQGLSQEELFLWLPVKDIIVYDPSSGLILFDIGLAHKQMSLSQFEDPPACNPQGELEEKNIRRVQGAQAQR</sequence>
<evidence type="ECO:0000313" key="4">
    <source>
        <dbReference type="Proteomes" id="UP001161247"/>
    </source>
</evidence>
<dbReference type="InterPro" id="IPR007493">
    <property type="entry name" value="DUF538"/>
</dbReference>
<dbReference type="PANTHER" id="PTHR31676:SF185">
    <property type="entry name" value="TRANSMEMBRANE PROTEIN"/>
    <property type="match status" value="1"/>
</dbReference>
<evidence type="ECO:0000256" key="1">
    <source>
        <dbReference type="SAM" id="MobiDB-lite"/>
    </source>
</evidence>
<dbReference type="Pfam" id="PF04398">
    <property type="entry name" value="DUF538"/>
    <property type="match status" value="1"/>
</dbReference>
<organism evidence="3 4">
    <name type="scientific">Oldenlandia corymbosa var. corymbosa</name>
    <dbReference type="NCBI Taxonomy" id="529605"/>
    <lineage>
        <taxon>Eukaryota</taxon>
        <taxon>Viridiplantae</taxon>
        <taxon>Streptophyta</taxon>
        <taxon>Embryophyta</taxon>
        <taxon>Tracheophyta</taxon>
        <taxon>Spermatophyta</taxon>
        <taxon>Magnoliopsida</taxon>
        <taxon>eudicotyledons</taxon>
        <taxon>Gunneridae</taxon>
        <taxon>Pentapetalae</taxon>
        <taxon>asterids</taxon>
        <taxon>lamiids</taxon>
        <taxon>Gentianales</taxon>
        <taxon>Rubiaceae</taxon>
        <taxon>Rubioideae</taxon>
        <taxon>Spermacoceae</taxon>
        <taxon>Hedyotis-Oldenlandia complex</taxon>
        <taxon>Oldenlandia</taxon>
    </lineage>
</organism>
<accession>A0AAV1BWK0</accession>
<feature type="signal peptide" evidence="2">
    <location>
        <begin position="1"/>
        <end position="25"/>
    </location>
</feature>
<protein>
    <submittedName>
        <fullName evidence="3">OLC1v1021836C1</fullName>
    </submittedName>
</protein>
<dbReference type="EMBL" id="OX459118">
    <property type="protein sequence ID" value="CAI9087694.1"/>
    <property type="molecule type" value="Genomic_DNA"/>
</dbReference>
<keyword evidence="4" id="KW-1185">Reference proteome</keyword>
<name>A0AAV1BWK0_OLDCO</name>
<reference evidence="3" key="1">
    <citation type="submission" date="2023-03" db="EMBL/GenBank/DDBJ databases">
        <authorList>
            <person name="Julca I."/>
        </authorList>
    </citation>
    <scope>NUCLEOTIDE SEQUENCE</scope>
</reference>
<dbReference type="InterPro" id="IPR036758">
    <property type="entry name" value="At5g01610-like"/>
</dbReference>
<dbReference type="PANTHER" id="PTHR31676">
    <property type="entry name" value="T31J12.3 PROTEIN-RELATED"/>
    <property type="match status" value="1"/>
</dbReference>
<dbReference type="Proteomes" id="UP001161247">
    <property type="component" value="Chromosome 1"/>
</dbReference>
<dbReference type="Gene3D" id="2.30.240.10">
    <property type="entry name" value="At5g01610-like"/>
    <property type="match status" value="1"/>
</dbReference>
<gene>
    <name evidence="3" type="ORF">OLC1_LOCUS453</name>
</gene>
<dbReference type="SUPFAM" id="SSF141562">
    <property type="entry name" value="At5g01610-like"/>
    <property type="match status" value="1"/>
</dbReference>
<feature type="region of interest" description="Disordered" evidence="1">
    <location>
        <begin position="135"/>
        <end position="161"/>
    </location>
</feature>
<evidence type="ECO:0000256" key="2">
    <source>
        <dbReference type="SAM" id="SignalP"/>
    </source>
</evidence>
<keyword evidence="2" id="KW-0732">Signal</keyword>